<accession>A0A1Q3EAL1</accession>
<dbReference type="SUPFAM" id="SSF53335">
    <property type="entry name" value="S-adenosyl-L-methionine-dependent methyltransferases"/>
    <property type="match status" value="1"/>
</dbReference>
<gene>
    <name evidence="1" type="ORF">LENED_006046</name>
</gene>
<protein>
    <submittedName>
        <fullName evidence="1">Protein-(Glutamine-n5) release factor-specific</fullName>
    </submittedName>
</protein>
<dbReference type="AlphaFoldDB" id="A0A1Q3EAL1"/>
<keyword evidence="2" id="KW-1185">Reference proteome</keyword>
<organism evidence="1 2">
    <name type="scientific">Lentinula edodes</name>
    <name type="common">Shiitake mushroom</name>
    <name type="synonym">Lentinus edodes</name>
    <dbReference type="NCBI Taxonomy" id="5353"/>
    <lineage>
        <taxon>Eukaryota</taxon>
        <taxon>Fungi</taxon>
        <taxon>Dikarya</taxon>
        <taxon>Basidiomycota</taxon>
        <taxon>Agaricomycotina</taxon>
        <taxon>Agaricomycetes</taxon>
        <taxon>Agaricomycetidae</taxon>
        <taxon>Agaricales</taxon>
        <taxon>Marasmiineae</taxon>
        <taxon>Omphalotaceae</taxon>
        <taxon>Lentinula</taxon>
    </lineage>
</organism>
<proteinExistence type="predicted"/>
<dbReference type="EMBL" id="BDGU01000184">
    <property type="protein sequence ID" value="GAW04265.1"/>
    <property type="molecule type" value="Genomic_DNA"/>
</dbReference>
<reference evidence="1 2" key="2">
    <citation type="submission" date="2017-02" db="EMBL/GenBank/DDBJ databases">
        <title>A genome survey and senescence transcriptome analysis in Lentinula edodes.</title>
        <authorList>
            <person name="Sakamoto Y."/>
            <person name="Nakade K."/>
            <person name="Sato S."/>
            <person name="Yoshida Y."/>
            <person name="Miyazaki K."/>
            <person name="Natsume S."/>
            <person name="Konno N."/>
        </authorList>
    </citation>
    <scope>NUCLEOTIDE SEQUENCE [LARGE SCALE GENOMIC DNA]</scope>
    <source>
        <strain evidence="1 2">NBRC 111202</strain>
    </source>
</reference>
<evidence type="ECO:0000313" key="2">
    <source>
        <dbReference type="Proteomes" id="UP000188533"/>
    </source>
</evidence>
<sequence length="104" mass="12268">MRLPLNELRWLKRAALDSNRPLEHLIQRRLNREPLQYIIAFWRVRQHSANENAKLCGIPHSRFKASLCDFVHPGFPKAETINSPYDILTSNPPYITSDEYLQLR</sequence>
<dbReference type="InterPro" id="IPR029063">
    <property type="entry name" value="SAM-dependent_MTases_sf"/>
</dbReference>
<reference evidence="1 2" key="1">
    <citation type="submission" date="2016-08" db="EMBL/GenBank/DDBJ databases">
        <authorList>
            <consortium name="Lentinula edodes genome sequencing consortium"/>
            <person name="Sakamoto Y."/>
            <person name="Nakade K."/>
            <person name="Sato S."/>
            <person name="Yoshida Y."/>
            <person name="Miyazaki K."/>
            <person name="Natsume S."/>
            <person name="Konno N."/>
        </authorList>
    </citation>
    <scope>NUCLEOTIDE SEQUENCE [LARGE SCALE GENOMIC DNA]</scope>
    <source>
        <strain evidence="1 2">NBRC 111202</strain>
    </source>
</reference>
<evidence type="ECO:0000313" key="1">
    <source>
        <dbReference type="EMBL" id="GAW04265.1"/>
    </source>
</evidence>
<name>A0A1Q3EAL1_LENED</name>
<comment type="caution">
    <text evidence="1">The sequence shown here is derived from an EMBL/GenBank/DDBJ whole genome shotgun (WGS) entry which is preliminary data.</text>
</comment>
<dbReference type="Proteomes" id="UP000188533">
    <property type="component" value="Unassembled WGS sequence"/>
</dbReference>
<dbReference type="Gene3D" id="3.40.50.150">
    <property type="entry name" value="Vaccinia Virus protein VP39"/>
    <property type="match status" value="1"/>
</dbReference>